<dbReference type="GO" id="GO:0015109">
    <property type="term" value="F:chromate transmembrane transporter activity"/>
    <property type="evidence" value="ECO:0007669"/>
    <property type="project" value="InterPro"/>
</dbReference>
<gene>
    <name evidence="8" type="ordered locus">Desaci_2731</name>
</gene>
<reference evidence="8 9" key="1">
    <citation type="journal article" date="2012" name="J. Bacteriol.">
        <title>Complete genome sequences of Desulfosporosinus orientis DSM765T, Desulfosporosinus youngiae DSM17734T, Desulfosporosinus meridiei DSM13257T, and Desulfosporosinus acidiphilus DSM22704T.</title>
        <authorList>
            <person name="Pester M."/>
            <person name="Brambilla E."/>
            <person name="Alazard D."/>
            <person name="Rattei T."/>
            <person name="Weinmaier T."/>
            <person name="Han J."/>
            <person name="Lucas S."/>
            <person name="Lapidus A."/>
            <person name="Cheng J.F."/>
            <person name="Goodwin L."/>
            <person name="Pitluck S."/>
            <person name="Peters L."/>
            <person name="Ovchinnikova G."/>
            <person name="Teshima H."/>
            <person name="Detter J.C."/>
            <person name="Han C.S."/>
            <person name="Tapia R."/>
            <person name="Land M.L."/>
            <person name="Hauser L."/>
            <person name="Kyrpides N.C."/>
            <person name="Ivanova N.N."/>
            <person name="Pagani I."/>
            <person name="Huntmann M."/>
            <person name="Wei C.L."/>
            <person name="Davenport K.W."/>
            <person name="Daligault H."/>
            <person name="Chain P.S."/>
            <person name="Chen A."/>
            <person name="Mavromatis K."/>
            <person name="Markowitz V."/>
            <person name="Szeto E."/>
            <person name="Mikhailova N."/>
            <person name="Pati A."/>
            <person name="Wagner M."/>
            <person name="Woyke T."/>
            <person name="Ollivier B."/>
            <person name="Klenk H.P."/>
            <person name="Spring S."/>
            <person name="Loy A."/>
        </authorList>
    </citation>
    <scope>NUCLEOTIDE SEQUENCE [LARGE SCALE GENOMIC DNA]</scope>
    <source>
        <strain evidence="9">DSM 22704 / JCM 16185 / SJ4</strain>
    </source>
</reference>
<keyword evidence="4 7" id="KW-0812">Transmembrane</keyword>
<feature type="transmembrane region" description="Helical" evidence="7">
    <location>
        <begin position="156"/>
        <end position="172"/>
    </location>
</feature>
<dbReference type="OrthoDB" id="9788907at2"/>
<evidence type="ECO:0000256" key="4">
    <source>
        <dbReference type="ARBA" id="ARBA00022692"/>
    </source>
</evidence>
<accession>I4D788</accession>
<evidence type="ECO:0000256" key="2">
    <source>
        <dbReference type="ARBA" id="ARBA00005262"/>
    </source>
</evidence>
<dbReference type="STRING" id="646529.Desaci_2731"/>
<dbReference type="RefSeq" id="WP_014827657.1">
    <property type="nucleotide sequence ID" value="NC_018068.1"/>
</dbReference>
<feature type="transmembrane region" description="Helical" evidence="7">
    <location>
        <begin position="28"/>
        <end position="47"/>
    </location>
</feature>
<organism evidence="8 9">
    <name type="scientific">Desulfosporosinus acidiphilus (strain DSM 22704 / JCM 16185 / SJ4)</name>
    <dbReference type="NCBI Taxonomy" id="646529"/>
    <lineage>
        <taxon>Bacteria</taxon>
        <taxon>Bacillati</taxon>
        <taxon>Bacillota</taxon>
        <taxon>Clostridia</taxon>
        <taxon>Eubacteriales</taxon>
        <taxon>Desulfitobacteriaceae</taxon>
        <taxon>Desulfosporosinus</taxon>
    </lineage>
</organism>
<name>I4D788_DESAJ</name>
<keyword evidence="3" id="KW-1003">Cell membrane</keyword>
<keyword evidence="9" id="KW-1185">Reference proteome</keyword>
<comment type="subcellular location">
    <subcellularLocation>
        <location evidence="1">Cell membrane</location>
        <topology evidence="1">Multi-pass membrane protein</topology>
    </subcellularLocation>
</comment>
<dbReference type="AlphaFoldDB" id="I4D788"/>
<keyword evidence="5 7" id="KW-1133">Transmembrane helix</keyword>
<dbReference type="Pfam" id="PF02417">
    <property type="entry name" value="Chromate_transp"/>
    <property type="match status" value="1"/>
</dbReference>
<sequence>MEDLSKLDNHDDTEKNSLDISWQKVAAVYLKIGTIGFGGGYAVMDLIHSELVDKKQWLSEQRYKNTLSLAEMAPGALTVNILAGIAYRLGGIKTMVLATAALLFPSFLLIVTLAGIFLRLEGNYLVRGAMEGLTSGVVGLMLAVVWDLVKRFPHRWYYYLSATCALAASLLLKLNPIWLVLLGAGTGAFKFFIQRIFLK</sequence>
<evidence type="ECO:0000256" key="3">
    <source>
        <dbReference type="ARBA" id="ARBA00022475"/>
    </source>
</evidence>
<dbReference type="GO" id="GO:0005886">
    <property type="term" value="C:plasma membrane"/>
    <property type="evidence" value="ECO:0007669"/>
    <property type="project" value="UniProtKB-SubCell"/>
</dbReference>
<dbReference type="eggNOG" id="COG2059">
    <property type="taxonomic scope" value="Bacteria"/>
</dbReference>
<evidence type="ECO:0000256" key="6">
    <source>
        <dbReference type="ARBA" id="ARBA00023136"/>
    </source>
</evidence>
<evidence type="ECO:0000313" key="9">
    <source>
        <dbReference type="Proteomes" id="UP000002892"/>
    </source>
</evidence>
<dbReference type="PANTHER" id="PTHR43663">
    <property type="entry name" value="CHROMATE TRANSPORT PROTEIN-RELATED"/>
    <property type="match status" value="1"/>
</dbReference>
<dbReference type="Proteomes" id="UP000002892">
    <property type="component" value="Chromosome"/>
</dbReference>
<evidence type="ECO:0000256" key="5">
    <source>
        <dbReference type="ARBA" id="ARBA00022989"/>
    </source>
</evidence>
<dbReference type="InterPro" id="IPR003370">
    <property type="entry name" value="Chromate_transpt"/>
</dbReference>
<evidence type="ECO:0000313" key="8">
    <source>
        <dbReference type="EMBL" id="AFM41662.1"/>
    </source>
</evidence>
<feature type="transmembrane region" description="Helical" evidence="7">
    <location>
        <begin position="67"/>
        <end position="89"/>
    </location>
</feature>
<comment type="similarity">
    <text evidence="2">Belongs to the chromate ion transporter (CHR) (TC 2.A.51) family.</text>
</comment>
<keyword evidence="6 7" id="KW-0472">Membrane</keyword>
<evidence type="ECO:0000256" key="1">
    <source>
        <dbReference type="ARBA" id="ARBA00004651"/>
    </source>
</evidence>
<feature type="transmembrane region" description="Helical" evidence="7">
    <location>
        <begin position="96"/>
        <end position="118"/>
    </location>
</feature>
<evidence type="ECO:0000256" key="7">
    <source>
        <dbReference type="SAM" id="Phobius"/>
    </source>
</evidence>
<dbReference type="EMBL" id="CP003639">
    <property type="protein sequence ID" value="AFM41662.1"/>
    <property type="molecule type" value="Genomic_DNA"/>
</dbReference>
<dbReference type="KEGG" id="dai:Desaci_2731"/>
<dbReference type="HOGENOM" id="CLU_018106_1_2_9"/>
<feature type="transmembrane region" description="Helical" evidence="7">
    <location>
        <begin position="178"/>
        <end position="198"/>
    </location>
</feature>
<dbReference type="PANTHER" id="PTHR43663:SF1">
    <property type="entry name" value="CHROMATE TRANSPORTER"/>
    <property type="match status" value="1"/>
</dbReference>
<proteinExistence type="inferred from homology"/>
<protein>
    <submittedName>
        <fullName evidence="8">Chromate transport protein ChrA</fullName>
    </submittedName>
</protein>
<dbReference type="InterPro" id="IPR052518">
    <property type="entry name" value="CHR_Transporter"/>
</dbReference>
<feature type="transmembrane region" description="Helical" evidence="7">
    <location>
        <begin position="124"/>
        <end position="149"/>
    </location>
</feature>